<sequence>MSPDAPVEQGVRDLIDTIIQELEAIPDAKLGGPAAPAARLNARVVADYLRGLGEEALPRHAGKASAGKVAQAISAGGRRFNRQNFATNDWCARLLATYDEWERTAGTTRLAAARAAAEEQEPSNRRISDLESELLLLRAENQRLRQEVGFLRGFVAETGRMP</sequence>
<dbReference type="RefSeq" id="WP_199038194.1">
    <property type="nucleotide sequence ID" value="NZ_JAELXS010000006.1"/>
</dbReference>
<dbReference type="Proteomes" id="UP000640426">
    <property type="component" value="Unassembled WGS sequence"/>
</dbReference>
<evidence type="ECO:0000313" key="2">
    <source>
        <dbReference type="Proteomes" id="UP000640426"/>
    </source>
</evidence>
<name>A0ABS0XRU1_9SPHN</name>
<organism evidence="1 2">
    <name type="scientific">Sphingomonas mollis</name>
    <dbReference type="NCBI Taxonomy" id="2795726"/>
    <lineage>
        <taxon>Bacteria</taxon>
        <taxon>Pseudomonadati</taxon>
        <taxon>Pseudomonadota</taxon>
        <taxon>Alphaproteobacteria</taxon>
        <taxon>Sphingomonadales</taxon>
        <taxon>Sphingomonadaceae</taxon>
        <taxon>Sphingomonas</taxon>
    </lineage>
</organism>
<proteinExistence type="predicted"/>
<comment type="caution">
    <text evidence="1">The sequence shown here is derived from an EMBL/GenBank/DDBJ whole genome shotgun (WGS) entry which is preliminary data.</text>
</comment>
<evidence type="ECO:0008006" key="3">
    <source>
        <dbReference type="Google" id="ProtNLM"/>
    </source>
</evidence>
<evidence type="ECO:0000313" key="1">
    <source>
        <dbReference type="EMBL" id="MBJ6122505.1"/>
    </source>
</evidence>
<accession>A0ABS0XRU1</accession>
<gene>
    <name evidence="1" type="ORF">JAO74_11960</name>
</gene>
<dbReference type="EMBL" id="JAELXS010000006">
    <property type="protein sequence ID" value="MBJ6122505.1"/>
    <property type="molecule type" value="Genomic_DNA"/>
</dbReference>
<keyword evidence="2" id="KW-1185">Reference proteome</keyword>
<protein>
    <recommendedName>
        <fullName evidence="3">KfrA N-terminal DNA-binding domain-containing protein</fullName>
    </recommendedName>
</protein>
<reference evidence="2" key="1">
    <citation type="submission" date="2020-12" db="EMBL/GenBank/DDBJ databases">
        <title>Hymenobacter sp.</title>
        <authorList>
            <person name="Kim M.K."/>
        </authorList>
    </citation>
    <scope>NUCLEOTIDE SEQUENCE [LARGE SCALE GENOMIC DNA]</scope>
    <source>
        <strain evidence="2">BT553</strain>
    </source>
</reference>